<evidence type="ECO:0000256" key="3">
    <source>
        <dbReference type="ARBA" id="ARBA00012239"/>
    </source>
</evidence>
<evidence type="ECO:0000256" key="8">
    <source>
        <dbReference type="RuleBase" id="RU004506"/>
    </source>
</evidence>
<dbReference type="PANTHER" id="PTHR43586:SF8">
    <property type="entry name" value="CYSTEINE DESULFURASE 1, CHLOROPLASTIC"/>
    <property type="match status" value="1"/>
</dbReference>
<dbReference type="InterPro" id="IPR015422">
    <property type="entry name" value="PyrdxlP-dep_Trfase_small"/>
</dbReference>
<dbReference type="CDD" id="cd06453">
    <property type="entry name" value="SufS_like"/>
    <property type="match status" value="1"/>
</dbReference>
<dbReference type="Proteomes" id="UP000199202">
    <property type="component" value="Unassembled WGS sequence"/>
</dbReference>
<dbReference type="RefSeq" id="WP_090942835.1">
    <property type="nucleotide sequence ID" value="NZ_FNDJ01000021.1"/>
</dbReference>
<accession>A0A1G9GQP1</accession>
<evidence type="ECO:0000256" key="6">
    <source>
        <dbReference type="ARBA" id="ARBA00050776"/>
    </source>
</evidence>
<comment type="function">
    <text evidence="8">Catalyzes the removal of elemental sulfur and selenium atoms from L-cysteine, L-cystine, L-selenocysteine, and L-selenocystine to produce L-alanine.</text>
</comment>
<reference evidence="10 11" key="1">
    <citation type="submission" date="2016-10" db="EMBL/GenBank/DDBJ databases">
        <authorList>
            <person name="de Groot N.N."/>
        </authorList>
    </citation>
    <scope>NUCLEOTIDE SEQUENCE [LARGE SCALE GENOMIC DNA]</scope>
    <source>
        <strain evidence="10 11">CGMCC 4.6533</strain>
    </source>
</reference>
<dbReference type="InterPro" id="IPR015421">
    <property type="entry name" value="PyrdxlP-dep_Trfase_major"/>
</dbReference>
<evidence type="ECO:0000259" key="9">
    <source>
        <dbReference type="Pfam" id="PF00266"/>
    </source>
</evidence>
<dbReference type="OrthoDB" id="9804366at2"/>
<evidence type="ECO:0000256" key="1">
    <source>
        <dbReference type="ARBA" id="ARBA00001933"/>
    </source>
</evidence>
<dbReference type="InterPro" id="IPR015424">
    <property type="entry name" value="PyrdxlP-dep_Trfase"/>
</dbReference>
<evidence type="ECO:0000313" key="11">
    <source>
        <dbReference type="Proteomes" id="UP000199202"/>
    </source>
</evidence>
<keyword evidence="11" id="KW-1185">Reference proteome</keyword>
<dbReference type="GO" id="GO:0016829">
    <property type="term" value="F:lyase activity"/>
    <property type="evidence" value="ECO:0007669"/>
    <property type="project" value="UniProtKB-KW"/>
</dbReference>
<gene>
    <name evidence="10" type="ORF">SAMN05421869_121101</name>
</gene>
<dbReference type="Gene3D" id="3.40.640.10">
    <property type="entry name" value="Type I PLP-dependent aspartate aminotransferase-like (Major domain)"/>
    <property type="match status" value="1"/>
</dbReference>
<evidence type="ECO:0000256" key="2">
    <source>
        <dbReference type="ARBA" id="ARBA00010447"/>
    </source>
</evidence>
<dbReference type="SUPFAM" id="SSF53383">
    <property type="entry name" value="PLP-dependent transferases"/>
    <property type="match status" value="1"/>
</dbReference>
<comment type="cofactor">
    <cofactor evidence="1 7">
        <name>pyridoxal 5'-phosphate</name>
        <dbReference type="ChEBI" id="CHEBI:597326"/>
    </cofactor>
</comment>
<organism evidence="10 11">
    <name type="scientific">Nonomuraea jiangxiensis</name>
    <dbReference type="NCBI Taxonomy" id="633440"/>
    <lineage>
        <taxon>Bacteria</taxon>
        <taxon>Bacillati</taxon>
        <taxon>Actinomycetota</taxon>
        <taxon>Actinomycetes</taxon>
        <taxon>Streptosporangiales</taxon>
        <taxon>Streptosporangiaceae</taxon>
        <taxon>Nonomuraea</taxon>
    </lineage>
</organism>
<keyword evidence="4 8" id="KW-0808">Transferase</keyword>
<comment type="similarity">
    <text evidence="2 8">Belongs to the class-V pyridoxal-phosphate-dependent aminotransferase family. Csd subfamily.</text>
</comment>
<comment type="catalytic activity">
    <reaction evidence="6 8">
        <text>(sulfur carrier)-H + L-cysteine = (sulfur carrier)-SH + L-alanine</text>
        <dbReference type="Rhea" id="RHEA:43892"/>
        <dbReference type="Rhea" id="RHEA-COMP:14737"/>
        <dbReference type="Rhea" id="RHEA-COMP:14739"/>
        <dbReference type="ChEBI" id="CHEBI:29917"/>
        <dbReference type="ChEBI" id="CHEBI:35235"/>
        <dbReference type="ChEBI" id="CHEBI:57972"/>
        <dbReference type="ChEBI" id="CHEBI:64428"/>
        <dbReference type="EC" id="2.8.1.7"/>
    </reaction>
</comment>
<dbReference type="GO" id="GO:0031071">
    <property type="term" value="F:cysteine desulfurase activity"/>
    <property type="evidence" value="ECO:0007669"/>
    <property type="project" value="UniProtKB-UniRule"/>
</dbReference>
<dbReference type="InterPro" id="IPR020578">
    <property type="entry name" value="Aminotrans_V_PyrdxlP_BS"/>
</dbReference>
<evidence type="ECO:0000256" key="7">
    <source>
        <dbReference type="RuleBase" id="RU004504"/>
    </source>
</evidence>
<dbReference type="GO" id="GO:0006534">
    <property type="term" value="P:cysteine metabolic process"/>
    <property type="evidence" value="ECO:0007669"/>
    <property type="project" value="UniProtKB-UniRule"/>
</dbReference>
<dbReference type="STRING" id="633440.SAMN05421869_121101"/>
<dbReference type="Pfam" id="PF00266">
    <property type="entry name" value="Aminotran_5"/>
    <property type="match status" value="1"/>
</dbReference>
<name>A0A1G9GQP1_9ACTN</name>
<dbReference type="InterPro" id="IPR000192">
    <property type="entry name" value="Aminotrans_V_dom"/>
</dbReference>
<dbReference type="EC" id="2.8.1.7" evidence="3 8"/>
<dbReference type="PROSITE" id="PS00595">
    <property type="entry name" value="AA_TRANSFER_CLASS_5"/>
    <property type="match status" value="1"/>
</dbReference>
<dbReference type="InterPro" id="IPR010970">
    <property type="entry name" value="Cys_dSase_SufS"/>
</dbReference>
<keyword evidence="10" id="KW-0456">Lyase</keyword>
<proteinExistence type="inferred from homology"/>
<dbReference type="NCBIfam" id="TIGR01979">
    <property type="entry name" value="sufS"/>
    <property type="match status" value="1"/>
</dbReference>
<protein>
    <recommendedName>
        <fullName evidence="3 8">Cysteine desulfurase</fullName>
        <ecNumber evidence="3 8">2.8.1.7</ecNumber>
    </recommendedName>
</protein>
<evidence type="ECO:0000256" key="5">
    <source>
        <dbReference type="ARBA" id="ARBA00022898"/>
    </source>
</evidence>
<dbReference type="EMBL" id="FNDJ01000021">
    <property type="protein sequence ID" value="SDL02603.1"/>
    <property type="molecule type" value="Genomic_DNA"/>
</dbReference>
<dbReference type="GO" id="GO:0030170">
    <property type="term" value="F:pyridoxal phosphate binding"/>
    <property type="evidence" value="ECO:0007669"/>
    <property type="project" value="UniProtKB-UniRule"/>
</dbReference>
<sequence>MTSFSLDVEKIRKDFPVFSRELPDGRPLVYLDSGNSSQKPNQVIETMREHLALHYSNVGRAMHVLGAESTEAYESARDRIAAFVGAPSRDEIIFTKNASEALNLVAYSFGPHHWRASGTAAGTDPRFTLGPGDEIVISEMEHHSNIVPWQLLAQRTGATLKWFGVTDDGRLDLDPAVITERTKIVSIAHQSNVLGTVNPVAEVAALAREAGALIMLDASQSVPHHPVNVAELGVDFVACTGHKMLGPSGIGVLWGRAELLDAMPPFLGGGEMIEAVWMDHSTYAPVPHKFEAGTPPIVEAIGLGAAVDYLGEIGMEAVEAHERELTGYALDALREVPSLRIIGPDSLEARGGTVSFTLEGIHPHDVGQILDDQFGVAVRVGHHCARPLHLRFGIPATTRASFYLYNTTGEIDALVRGLHHVQKVFA</sequence>
<dbReference type="AlphaFoldDB" id="A0A1G9GQP1"/>
<keyword evidence="5 8" id="KW-0663">Pyridoxal phosphate</keyword>
<evidence type="ECO:0000256" key="4">
    <source>
        <dbReference type="ARBA" id="ARBA00022679"/>
    </source>
</evidence>
<evidence type="ECO:0000313" key="10">
    <source>
        <dbReference type="EMBL" id="SDL02603.1"/>
    </source>
</evidence>
<feature type="domain" description="Aminotransferase class V" evidence="9">
    <location>
        <begin position="29"/>
        <end position="414"/>
    </location>
</feature>
<dbReference type="Gene3D" id="3.90.1150.10">
    <property type="entry name" value="Aspartate Aminotransferase, domain 1"/>
    <property type="match status" value="1"/>
</dbReference>
<dbReference type="PANTHER" id="PTHR43586">
    <property type="entry name" value="CYSTEINE DESULFURASE"/>
    <property type="match status" value="1"/>
</dbReference>